<evidence type="ECO:0000256" key="1">
    <source>
        <dbReference type="PROSITE-ProRule" id="PRU00289"/>
    </source>
</evidence>
<keyword evidence="4" id="KW-1185">Reference proteome</keyword>
<dbReference type="GO" id="GO:0005524">
    <property type="term" value="F:ATP binding"/>
    <property type="evidence" value="ECO:0007669"/>
    <property type="project" value="UniProtKB-UniRule"/>
</dbReference>
<evidence type="ECO:0000313" key="3">
    <source>
        <dbReference type="EMBL" id="RNL40042.1"/>
    </source>
</evidence>
<name>A0A3N0AYU0_9ACTN</name>
<dbReference type="InterPro" id="IPR002543">
    <property type="entry name" value="FtsK_dom"/>
</dbReference>
<dbReference type="Proteomes" id="UP000278327">
    <property type="component" value="Unassembled WGS sequence"/>
</dbReference>
<keyword evidence="1" id="KW-0547">Nucleotide-binding</keyword>
<protein>
    <recommendedName>
        <fullName evidence="2">FtsK domain-containing protein</fullName>
    </recommendedName>
</protein>
<feature type="binding site" evidence="1">
    <location>
        <begin position="28"/>
        <end position="35"/>
    </location>
    <ligand>
        <name>ATP</name>
        <dbReference type="ChEBI" id="CHEBI:30616"/>
    </ligand>
</feature>
<keyword evidence="1" id="KW-0067">ATP-binding</keyword>
<dbReference type="RefSeq" id="WP_117284572.1">
    <property type="nucleotide sequence ID" value="NZ_JAMTCE010000001.1"/>
</dbReference>
<feature type="domain" description="FtsK" evidence="2">
    <location>
        <begin position="11"/>
        <end position="199"/>
    </location>
</feature>
<dbReference type="GO" id="GO:0003677">
    <property type="term" value="F:DNA binding"/>
    <property type="evidence" value="ECO:0007669"/>
    <property type="project" value="InterPro"/>
</dbReference>
<dbReference type="SUPFAM" id="SSF52540">
    <property type="entry name" value="P-loop containing nucleoside triphosphate hydrolases"/>
    <property type="match status" value="1"/>
</dbReference>
<dbReference type="EMBL" id="QICA01000001">
    <property type="protein sequence ID" value="RNL40042.1"/>
    <property type="molecule type" value="Genomic_DNA"/>
</dbReference>
<dbReference type="PROSITE" id="PS50901">
    <property type="entry name" value="FTSK"/>
    <property type="match status" value="1"/>
</dbReference>
<comment type="caution">
    <text evidence="3">The sequence shown here is derived from an EMBL/GenBank/DDBJ whole genome shotgun (WGS) entry which is preliminary data.</text>
</comment>
<accession>A0A3N0AYU0</accession>
<gene>
    <name evidence="3" type="ORF">DMP10_00315</name>
</gene>
<dbReference type="Pfam" id="PF01580">
    <property type="entry name" value="FtsK_SpoIIIE"/>
    <property type="match status" value="1"/>
</dbReference>
<evidence type="ECO:0000313" key="4">
    <source>
        <dbReference type="Proteomes" id="UP000278327"/>
    </source>
</evidence>
<sequence>MDMLVGYDKMRNEVRMQLGDPMRIGLLASSGSGKTTLLQNIVLMLSRELREKVQFIGFDPKLTSLFSIEPRFSVPVFTQPATWLPTMNKIEQIMNDRLAEMKARGWAKIDPVRHGAEFPQIIVVVEELPSLINNTELSKNEQNAIREWFGSYLRMARAANMGILVASQTFDSGVTIATSIRSQFNIRFIGRCSIGDANLFCEGQTDKCNVLRLAGPGEFYFAQDDFNQWVRFKTWYTDEERIRTMAQAYSVDNRDIGLGWRVSNPFED</sequence>
<organism evidence="3 4">
    <name type="scientific">Adlercreutzia equolifaciens subsp. celatus DSM 18785</name>
    <dbReference type="NCBI Taxonomy" id="1121021"/>
    <lineage>
        <taxon>Bacteria</taxon>
        <taxon>Bacillati</taxon>
        <taxon>Actinomycetota</taxon>
        <taxon>Coriobacteriia</taxon>
        <taxon>Eggerthellales</taxon>
        <taxon>Eggerthellaceae</taxon>
        <taxon>Adlercreutzia</taxon>
    </lineage>
</organism>
<dbReference type="AlphaFoldDB" id="A0A3N0AYU0"/>
<dbReference type="InterPro" id="IPR027417">
    <property type="entry name" value="P-loop_NTPase"/>
</dbReference>
<evidence type="ECO:0000259" key="2">
    <source>
        <dbReference type="PROSITE" id="PS50901"/>
    </source>
</evidence>
<reference evidence="3 4" key="1">
    <citation type="journal article" date="2019" name="Microbiol. Resour. Announc.">
        <title>Draft Genome Sequences of Type Strains of Gordonibacter faecihominis, Paraeggerthella hongkongensis, Parvibacter caecicola,Slackia equolifaciens, Slackia faecicanis, and Slackia isoflavoniconvertens.</title>
        <authorList>
            <person name="Danylec N."/>
            <person name="Stoll D.A."/>
            <person name="Dotsch A."/>
            <person name="Huch M."/>
        </authorList>
    </citation>
    <scope>NUCLEOTIDE SEQUENCE [LARGE SCALE GENOMIC DNA]</scope>
    <source>
        <strain evidence="3 4">DSM 18785</strain>
    </source>
</reference>
<dbReference type="Gene3D" id="3.40.50.300">
    <property type="entry name" value="P-loop containing nucleotide triphosphate hydrolases"/>
    <property type="match status" value="1"/>
</dbReference>
<proteinExistence type="predicted"/>